<evidence type="ECO:0000313" key="1">
    <source>
        <dbReference type="EMBL" id="SVC73570.1"/>
    </source>
</evidence>
<reference evidence="1" key="1">
    <citation type="submission" date="2018-05" db="EMBL/GenBank/DDBJ databases">
        <authorList>
            <person name="Lanie J.A."/>
            <person name="Ng W.-L."/>
            <person name="Kazmierczak K.M."/>
            <person name="Andrzejewski T.M."/>
            <person name="Davidsen T.M."/>
            <person name="Wayne K.J."/>
            <person name="Tettelin H."/>
            <person name="Glass J.I."/>
            <person name="Rusch D."/>
            <person name="Podicherti R."/>
            <person name="Tsui H.-C.T."/>
            <person name="Winkler M.E."/>
        </authorList>
    </citation>
    <scope>NUCLEOTIDE SEQUENCE</scope>
</reference>
<protein>
    <recommendedName>
        <fullName evidence="2">Carbohydrate kinase PfkB domain-containing protein</fullName>
    </recommendedName>
</protein>
<dbReference type="EMBL" id="UINC01107872">
    <property type="protein sequence ID" value="SVC73570.1"/>
    <property type="molecule type" value="Genomic_DNA"/>
</dbReference>
<evidence type="ECO:0008006" key="2">
    <source>
        <dbReference type="Google" id="ProtNLM"/>
    </source>
</evidence>
<name>A0A382PLD4_9ZZZZ</name>
<proteinExistence type="predicted"/>
<dbReference type="AlphaFoldDB" id="A0A382PLD4"/>
<gene>
    <name evidence="1" type="ORF">METZ01_LOCUS326424</name>
</gene>
<organism evidence="1">
    <name type="scientific">marine metagenome</name>
    <dbReference type="NCBI Taxonomy" id="408172"/>
    <lineage>
        <taxon>unclassified sequences</taxon>
        <taxon>metagenomes</taxon>
        <taxon>ecological metagenomes</taxon>
    </lineage>
</organism>
<sequence length="65" mass="6807">QTDRDLAALKALEGHSVKCFQIFITIGDQEGGCFSKGLSGYFKAHKGETVSNLSAGDVFAGVLTA</sequence>
<feature type="non-terminal residue" evidence="1">
    <location>
        <position position="1"/>
    </location>
</feature>
<accession>A0A382PLD4</accession>